<dbReference type="InterPro" id="IPR036397">
    <property type="entry name" value="RNaseH_sf"/>
</dbReference>
<dbReference type="Proteomes" id="UP000481153">
    <property type="component" value="Unassembled WGS sequence"/>
</dbReference>
<dbReference type="InterPro" id="IPR056671">
    <property type="entry name" value="DUF7769"/>
</dbReference>
<dbReference type="GO" id="GO:0003676">
    <property type="term" value="F:nucleic acid binding"/>
    <property type="evidence" value="ECO:0007669"/>
    <property type="project" value="InterPro"/>
</dbReference>
<gene>
    <name evidence="2" type="ORF">Ae201684_011662</name>
</gene>
<name>A0A6G0WUD8_9STRA</name>
<dbReference type="PANTHER" id="PTHR47169">
    <property type="entry name" value="OS01G0541250 PROTEIN"/>
    <property type="match status" value="1"/>
</dbReference>
<dbReference type="EMBL" id="VJMJ01000147">
    <property type="protein sequence ID" value="KAF0731119.1"/>
    <property type="molecule type" value="Genomic_DNA"/>
</dbReference>
<organism evidence="2 3">
    <name type="scientific">Aphanomyces euteiches</name>
    <dbReference type="NCBI Taxonomy" id="100861"/>
    <lineage>
        <taxon>Eukaryota</taxon>
        <taxon>Sar</taxon>
        <taxon>Stramenopiles</taxon>
        <taxon>Oomycota</taxon>
        <taxon>Saprolegniomycetes</taxon>
        <taxon>Saprolegniales</taxon>
        <taxon>Verrucalvaceae</taxon>
        <taxon>Aphanomyces</taxon>
    </lineage>
</organism>
<accession>A0A6G0WUD8</accession>
<dbReference type="VEuPathDB" id="FungiDB:AeMF1_017238"/>
<dbReference type="AlphaFoldDB" id="A0A6G0WUD8"/>
<evidence type="ECO:0000313" key="3">
    <source>
        <dbReference type="Proteomes" id="UP000481153"/>
    </source>
</evidence>
<dbReference type="Pfam" id="PF24964">
    <property type="entry name" value="DUF7769"/>
    <property type="match status" value="1"/>
</dbReference>
<proteinExistence type="predicted"/>
<dbReference type="Gene3D" id="3.30.420.10">
    <property type="entry name" value="Ribonuclease H-like superfamily/Ribonuclease H"/>
    <property type="match status" value="1"/>
</dbReference>
<reference evidence="2 3" key="1">
    <citation type="submission" date="2019-07" db="EMBL/GenBank/DDBJ databases">
        <title>Genomics analysis of Aphanomyces spp. identifies a new class of oomycete effector associated with host adaptation.</title>
        <authorList>
            <person name="Gaulin E."/>
        </authorList>
    </citation>
    <scope>NUCLEOTIDE SEQUENCE [LARGE SCALE GENOMIC DNA]</scope>
    <source>
        <strain evidence="2 3">ATCC 201684</strain>
    </source>
</reference>
<evidence type="ECO:0000259" key="1">
    <source>
        <dbReference type="Pfam" id="PF24964"/>
    </source>
</evidence>
<evidence type="ECO:0000313" key="2">
    <source>
        <dbReference type="EMBL" id="KAF0731119.1"/>
    </source>
</evidence>
<sequence length="425" mass="49150">MPTSKPNLTDEQRAALYLELAKRSCNGMVSRGIMEEVCSFFSVTSRTGWCIWKRGNESHEVGQAANVRSNIKGHRGRRRVYAPSDIDEKVKAVELHKRQTYRSLAKETGLSEFLLWSYVKAKWMNRRSNWARPALSDQQRACRLAFCKNFVDMNYASYDVVHLDEKWFFMAKIRRKFLLWHDEAMVPRHVQNKSHITKVMFLVAVARPRGDWDGKVGCWPFVTKVQGQRTSKNRRAGELVLTPVSVTGAIYREYLCDLVLPAIKNKWVWPSNEHGTIFVQQDNAPAHSRLDDAEILAACNSDGWNIEMRFQPAKSPDLNVLDLGFFNSIQALQQRLECGTIEELIDAVKISFHDLERLTLEKTFRTLHRVVQVIIEFKGDNRFKIPRSKKNEDESLALQLMHARIEEEERMDSLADLFGTVRFGE</sequence>
<keyword evidence="3" id="KW-1185">Reference proteome</keyword>
<comment type="caution">
    <text evidence="2">The sequence shown here is derived from an EMBL/GenBank/DDBJ whole genome shotgun (WGS) entry which is preliminary data.</text>
</comment>
<protein>
    <recommendedName>
        <fullName evidence="1">DUF7769 domain-containing protein</fullName>
    </recommendedName>
</protein>
<feature type="domain" description="DUF7769" evidence="1">
    <location>
        <begin position="8"/>
        <end position="61"/>
    </location>
</feature>